<feature type="transmembrane region" description="Helical" evidence="1">
    <location>
        <begin position="295"/>
        <end position="312"/>
    </location>
</feature>
<protein>
    <recommendedName>
        <fullName evidence="4">DUF2029 domain-containing protein</fullName>
    </recommendedName>
</protein>
<dbReference type="Proteomes" id="UP000321250">
    <property type="component" value="Unassembled WGS sequence"/>
</dbReference>
<evidence type="ECO:0000313" key="2">
    <source>
        <dbReference type="EMBL" id="TXC70062.1"/>
    </source>
</evidence>
<keyword evidence="1" id="KW-1133">Transmembrane helix</keyword>
<evidence type="ECO:0000313" key="3">
    <source>
        <dbReference type="Proteomes" id="UP000321250"/>
    </source>
</evidence>
<proteinExistence type="predicted"/>
<feature type="transmembrane region" description="Helical" evidence="1">
    <location>
        <begin position="272"/>
        <end position="289"/>
    </location>
</feature>
<reference evidence="2 3" key="1">
    <citation type="journal article" date="2013" name="Antonie Van Leeuwenhoek">
        <title>Sphingomonas ginsenosidivorax sp. nov., with the ability to transform ginsenosides.</title>
        <authorList>
            <person name="Jin X.F."/>
            <person name="Kim J.K."/>
            <person name="Liu Q.M."/>
            <person name="Kang M.S."/>
            <person name="He D."/>
            <person name="Jin F.X."/>
            <person name="Kim S.C."/>
            <person name="Im W.T."/>
        </authorList>
    </citation>
    <scope>NUCLEOTIDE SEQUENCE [LARGE SCALE GENOMIC DNA]</scope>
    <source>
        <strain evidence="2 3">KHI67</strain>
    </source>
</reference>
<keyword evidence="1" id="KW-0472">Membrane</keyword>
<feature type="transmembrane region" description="Helical" evidence="1">
    <location>
        <begin position="134"/>
        <end position="160"/>
    </location>
</feature>
<feature type="transmembrane region" description="Helical" evidence="1">
    <location>
        <begin position="319"/>
        <end position="338"/>
    </location>
</feature>
<organism evidence="2 3">
    <name type="scientific">Sphingomonas ginsenosidivorax</name>
    <dbReference type="NCBI Taxonomy" id="862135"/>
    <lineage>
        <taxon>Bacteria</taxon>
        <taxon>Pseudomonadati</taxon>
        <taxon>Pseudomonadota</taxon>
        <taxon>Alphaproteobacteria</taxon>
        <taxon>Sphingomonadales</taxon>
        <taxon>Sphingomonadaceae</taxon>
        <taxon>Sphingomonas</taxon>
    </lineage>
</organism>
<dbReference type="AlphaFoldDB" id="A0A5C6UBG0"/>
<evidence type="ECO:0000256" key="1">
    <source>
        <dbReference type="SAM" id="Phobius"/>
    </source>
</evidence>
<gene>
    <name evidence="2" type="ORF">FSB78_03170</name>
</gene>
<keyword evidence="1" id="KW-0812">Transmembrane</keyword>
<sequence>MRRPLTPLWLATPSRFAGRSQTAARGALVVLVAALLATLAALAVPASQIDTAFYAGIVDSVRHGGNYYAVTADALRAGDYPLRPVLAFGLPTLAMVEAYLPSFAVTILLYALAVAVATAWHARLKAAVRTVRAQWLATLLLLFALLPMLKPALIVVPEVWAGLFVALSLAVRRPGRWFDAVGFALAAALIRETAVVYMLMMLAFAWSEGARRETIGWMVAIALVLAVFAAHVHAVAEVVKPLDATADPLALLGVGLAVEAAASGTMLAFLPLWIAALLVGLALFGWAAWDDATGLRVLALAIAVGALLALFGRADTPHWALLVAPLVLPGLVFAIDGLRDLWGAALDSRRITVRRILR</sequence>
<dbReference type="RefSeq" id="WP_147079895.1">
    <property type="nucleotide sequence ID" value="NZ_VOQR01000001.1"/>
</dbReference>
<keyword evidence="3" id="KW-1185">Reference proteome</keyword>
<accession>A0A5C6UBG0</accession>
<feature type="transmembrane region" description="Helical" evidence="1">
    <location>
        <begin position="180"/>
        <end position="203"/>
    </location>
</feature>
<name>A0A5C6UBG0_9SPHN</name>
<feature type="transmembrane region" description="Helical" evidence="1">
    <location>
        <begin position="98"/>
        <end position="122"/>
    </location>
</feature>
<dbReference type="EMBL" id="VOQR01000001">
    <property type="protein sequence ID" value="TXC70062.1"/>
    <property type="molecule type" value="Genomic_DNA"/>
</dbReference>
<feature type="transmembrane region" description="Helical" evidence="1">
    <location>
        <begin position="215"/>
        <end position="236"/>
    </location>
</feature>
<comment type="caution">
    <text evidence="2">The sequence shown here is derived from an EMBL/GenBank/DDBJ whole genome shotgun (WGS) entry which is preliminary data.</text>
</comment>
<dbReference type="OrthoDB" id="8266279at2"/>
<evidence type="ECO:0008006" key="4">
    <source>
        <dbReference type="Google" id="ProtNLM"/>
    </source>
</evidence>